<accession>A0A6V7NW68</accession>
<name>A0A6V7NW68_ANACO</name>
<protein>
    <submittedName>
        <fullName evidence="1">Uncharacterized protein</fullName>
    </submittedName>
</protein>
<reference evidence="1" key="1">
    <citation type="submission" date="2020-07" db="EMBL/GenBank/DDBJ databases">
        <authorList>
            <person name="Lin J."/>
        </authorList>
    </citation>
    <scope>NUCLEOTIDE SEQUENCE</scope>
</reference>
<proteinExistence type="predicted"/>
<evidence type="ECO:0000313" key="1">
    <source>
        <dbReference type="EMBL" id="CAD1822807.1"/>
    </source>
</evidence>
<gene>
    <name evidence="1" type="ORF">CB5_LOCUS6018</name>
</gene>
<sequence>MERGLIKDMVSCVNPPWVARVKLFSRTVARLGRWRLWKKSAGAMGGLIKRLAHWSVAQAKPGCGVPSQLSDGEASVEASDCFFNQALGGKEVDMSSCELNPVIVPIIEGSTHSEVCGDATDLQADLYPRPATGGALGGTVEHTSLVASVPVLPRALCATPPIKSGDRRDSCTGGYFDPTSVQWCTTHFTNTSGLIHRKRVFFSGKVVSQAMSSGTRREVRV</sequence>
<dbReference type="AlphaFoldDB" id="A0A6V7NW68"/>
<dbReference type="EMBL" id="LR862142">
    <property type="protein sequence ID" value="CAD1822807.1"/>
    <property type="molecule type" value="Genomic_DNA"/>
</dbReference>
<organism evidence="1">
    <name type="scientific">Ananas comosus var. bracteatus</name>
    <name type="common">red pineapple</name>
    <dbReference type="NCBI Taxonomy" id="296719"/>
    <lineage>
        <taxon>Eukaryota</taxon>
        <taxon>Viridiplantae</taxon>
        <taxon>Streptophyta</taxon>
        <taxon>Embryophyta</taxon>
        <taxon>Tracheophyta</taxon>
        <taxon>Spermatophyta</taxon>
        <taxon>Magnoliopsida</taxon>
        <taxon>Liliopsida</taxon>
        <taxon>Poales</taxon>
        <taxon>Bromeliaceae</taxon>
        <taxon>Bromelioideae</taxon>
        <taxon>Ananas</taxon>
    </lineage>
</organism>